<name>A0ABQ5U7Y8_9PROT</name>
<proteinExistence type="predicted"/>
<accession>A0ABQ5U7Y8</accession>
<sequence>MIGPMIPVMRPVLKNLVAPLALTVLLSGCSGVVVAGLTLGEILTAGSIGSALLTGKGLGELAMDATTGQDCRILEGVFRQDRAICEPKDSVATQSDFKGLVSLLDTPAGQEVQLADLPMNKTDLPAINPRARANSDKVLSALTGRIVSTESVAFVPNEHRWQRLEREVAFYQPRRDREETVASSEVIADANTAALPAVDRPDLRDRLVKGGLF</sequence>
<evidence type="ECO:0000313" key="2">
    <source>
        <dbReference type="Proteomes" id="UP001161409"/>
    </source>
</evidence>
<comment type="caution">
    <text evidence="1">The sequence shown here is derived from an EMBL/GenBank/DDBJ whole genome shotgun (WGS) entry which is preliminary data.</text>
</comment>
<protein>
    <recommendedName>
        <fullName evidence="3">Lipoprotein</fullName>
    </recommendedName>
</protein>
<reference evidence="1" key="2">
    <citation type="submission" date="2023-01" db="EMBL/GenBank/DDBJ databases">
        <title>Draft genome sequence of Sneathiella chinensis strain NBRC 103408.</title>
        <authorList>
            <person name="Sun Q."/>
            <person name="Mori K."/>
        </authorList>
    </citation>
    <scope>NUCLEOTIDE SEQUENCE</scope>
    <source>
        <strain evidence="1">NBRC 103408</strain>
    </source>
</reference>
<gene>
    <name evidence="1" type="ORF">GCM10007924_30720</name>
</gene>
<dbReference type="Proteomes" id="UP001161409">
    <property type="component" value="Unassembled WGS sequence"/>
</dbReference>
<dbReference type="RefSeq" id="WP_284347904.1">
    <property type="nucleotide sequence ID" value="NZ_BSNF01000010.1"/>
</dbReference>
<evidence type="ECO:0008006" key="3">
    <source>
        <dbReference type="Google" id="ProtNLM"/>
    </source>
</evidence>
<organism evidence="1 2">
    <name type="scientific">Sneathiella chinensis</name>
    <dbReference type="NCBI Taxonomy" id="349750"/>
    <lineage>
        <taxon>Bacteria</taxon>
        <taxon>Pseudomonadati</taxon>
        <taxon>Pseudomonadota</taxon>
        <taxon>Alphaproteobacteria</taxon>
        <taxon>Sneathiellales</taxon>
        <taxon>Sneathiellaceae</taxon>
        <taxon>Sneathiella</taxon>
    </lineage>
</organism>
<reference evidence="1" key="1">
    <citation type="journal article" date="2014" name="Int. J. Syst. Evol. Microbiol.">
        <title>Complete genome of a new Firmicutes species belonging to the dominant human colonic microbiota ('Ruminococcus bicirculans') reveals two chromosomes and a selective capacity to utilize plant glucans.</title>
        <authorList>
            <consortium name="NISC Comparative Sequencing Program"/>
            <person name="Wegmann U."/>
            <person name="Louis P."/>
            <person name="Goesmann A."/>
            <person name="Henrissat B."/>
            <person name="Duncan S.H."/>
            <person name="Flint H.J."/>
        </authorList>
    </citation>
    <scope>NUCLEOTIDE SEQUENCE</scope>
    <source>
        <strain evidence="1">NBRC 103408</strain>
    </source>
</reference>
<keyword evidence="2" id="KW-1185">Reference proteome</keyword>
<evidence type="ECO:0000313" key="1">
    <source>
        <dbReference type="EMBL" id="GLQ07850.1"/>
    </source>
</evidence>
<dbReference type="EMBL" id="BSNF01000010">
    <property type="protein sequence ID" value="GLQ07850.1"/>
    <property type="molecule type" value="Genomic_DNA"/>
</dbReference>